<dbReference type="Gene3D" id="3.30.160.60">
    <property type="entry name" value="Classic Zinc Finger"/>
    <property type="match status" value="1"/>
</dbReference>
<protein>
    <submittedName>
        <fullName evidence="12">RE1-silencing transcription factor</fullName>
    </submittedName>
</protein>
<accession>A0A8D8Q8Y2</accession>
<keyword evidence="4" id="KW-0677">Repeat</keyword>
<evidence type="ECO:0000256" key="8">
    <source>
        <dbReference type="ARBA" id="ARBA00023242"/>
    </source>
</evidence>
<reference evidence="12" key="1">
    <citation type="submission" date="2021-05" db="EMBL/GenBank/DDBJ databases">
        <authorList>
            <person name="Alioto T."/>
            <person name="Alioto T."/>
            <person name="Gomez Garrido J."/>
        </authorList>
    </citation>
    <scope>NUCLEOTIDE SEQUENCE</scope>
</reference>
<dbReference type="InterPro" id="IPR036236">
    <property type="entry name" value="Znf_C2H2_sf"/>
</dbReference>
<comment type="similarity">
    <text evidence="2">Belongs to the hunchback C2H2-type zinc-finger protein family.</text>
</comment>
<feature type="transmembrane region" description="Helical" evidence="10">
    <location>
        <begin position="12"/>
        <end position="34"/>
    </location>
</feature>
<dbReference type="GO" id="GO:0005634">
    <property type="term" value="C:nucleus"/>
    <property type="evidence" value="ECO:0007669"/>
    <property type="project" value="UniProtKB-SubCell"/>
</dbReference>
<keyword evidence="7" id="KW-0238">DNA-binding</keyword>
<dbReference type="GO" id="GO:0008270">
    <property type="term" value="F:zinc ion binding"/>
    <property type="evidence" value="ECO:0007669"/>
    <property type="project" value="UniProtKB-KW"/>
</dbReference>
<dbReference type="SUPFAM" id="SSF57667">
    <property type="entry name" value="beta-beta-alpha zinc fingers"/>
    <property type="match status" value="1"/>
</dbReference>
<keyword evidence="3" id="KW-0479">Metal-binding</keyword>
<evidence type="ECO:0000256" key="7">
    <source>
        <dbReference type="ARBA" id="ARBA00023125"/>
    </source>
</evidence>
<dbReference type="PROSITE" id="PS50157">
    <property type="entry name" value="ZINC_FINGER_C2H2_2"/>
    <property type="match status" value="2"/>
</dbReference>
<keyword evidence="10" id="KW-0472">Membrane</keyword>
<dbReference type="SMART" id="SM00355">
    <property type="entry name" value="ZnF_C2H2"/>
    <property type="match status" value="2"/>
</dbReference>
<evidence type="ECO:0000256" key="4">
    <source>
        <dbReference type="ARBA" id="ARBA00022737"/>
    </source>
</evidence>
<proteinExistence type="inferred from homology"/>
<name>A0A8D8Q8Y2_9HEMI</name>
<comment type="subcellular location">
    <subcellularLocation>
        <location evidence="1">Nucleus</location>
    </subcellularLocation>
</comment>
<evidence type="ECO:0000256" key="3">
    <source>
        <dbReference type="ARBA" id="ARBA00022723"/>
    </source>
</evidence>
<dbReference type="FunFam" id="3.30.160.60:FF:000614">
    <property type="entry name" value="Zinc finger protein 142"/>
    <property type="match status" value="1"/>
</dbReference>
<keyword evidence="10" id="KW-1133">Transmembrane helix</keyword>
<organism evidence="12">
    <name type="scientific">Cacopsylla melanoneura</name>
    <dbReference type="NCBI Taxonomy" id="428564"/>
    <lineage>
        <taxon>Eukaryota</taxon>
        <taxon>Metazoa</taxon>
        <taxon>Ecdysozoa</taxon>
        <taxon>Arthropoda</taxon>
        <taxon>Hexapoda</taxon>
        <taxon>Insecta</taxon>
        <taxon>Pterygota</taxon>
        <taxon>Neoptera</taxon>
        <taxon>Paraneoptera</taxon>
        <taxon>Hemiptera</taxon>
        <taxon>Sternorrhyncha</taxon>
        <taxon>Psylloidea</taxon>
        <taxon>Psyllidae</taxon>
        <taxon>Psyllinae</taxon>
        <taxon>Cacopsylla</taxon>
    </lineage>
</organism>
<evidence type="ECO:0000256" key="2">
    <source>
        <dbReference type="ARBA" id="ARBA00007746"/>
    </source>
</evidence>
<keyword evidence="10" id="KW-0812">Transmembrane</keyword>
<dbReference type="AlphaFoldDB" id="A0A8D8Q8Y2"/>
<evidence type="ECO:0000256" key="1">
    <source>
        <dbReference type="ARBA" id="ARBA00004123"/>
    </source>
</evidence>
<evidence type="ECO:0000313" key="12">
    <source>
        <dbReference type="EMBL" id="CAG6627150.1"/>
    </source>
</evidence>
<keyword evidence="5 9" id="KW-0863">Zinc-finger</keyword>
<evidence type="ECO:0000259" key="11">
    <source>
        <dbReference type="PROSITE" id="PS50157"/>
    </source>
</evidence>
<dbReference type="EMBL" id="HBUF01064479">
    <property type="protein sequence ID" value="CAG6627150.1"/>
    <property type="molecule type" value="Transcribed_RNA"/>
</dbReference>
<feature type="domain" description="C2H2-type" evidence="11">
    <location>
        <begin position="110"/>
        <end position="138"/>
    </location>
</feature>
<dbReference type="InterPro" id="IPR013087">
    <property type="entry name" value="Znf_C2H2_type"/>
</dbReference>
<feature type="domain" description="C2H2-type" evidence="11">
    <location>
        <begin position="82"/>
        <end position="109"/>
    </location>
</feature>
<evidence type="ECO:0000256" key="6">
    <source>
        <dbReference type="ARBA" id="ARBA00022833"/>
    </source>
</evidence>
<keyword evidence="8" id="KW-0539">Nucleus</keyword>
<dbReference type="GO" id="GO:0003677">
    <property type="term" value="F:DNA binding"/>
    <property type="evidence" value="ECO:0007669"/>
    <property type="project" value="UniProtKB-KW"/>
</dbReference>
<evidence type="ECO:0000256" key="10">
    <source>
        <dbReference type="SAM" id="Phobius"/>
    </source>
</evidence>
<evidence type="ECO:0000256" key="5">
    <source>
        <dbReference type="ARBA" id="ARBA00022771"/>
    </source>
</evidence>
<keyword evidence="6" id="KW-0862">Zinc</keyword>
<sequence>MIGLADGVGLYTFLVSIALFSFVFYAHLYLIFFLDFHRFFFFVPELVVCQYCQCELPKVTEVLTDHCKFCKIPKRLNSRYTFVCLFCEFHTNHKNDMRNHLRIEIGDKPFSCELCPYTATKKQHLSSHMMRIHKSSVKVKVSKY</sequence>
<evidence type="ECO:0000256" key="9">
    <source>
        <dbReference type="PROSITE-ProRule" id="PRU00042"/>
    </source>
</evidence>